<proteinExistence type="predicted"/>
<evidence type="ECO:0000313" key="3">
    <source>
        <dbReference type="Proteomes" id="UP000606008"/>
    </source>
</evidence>
<evidence type="ECO:0008006" key="4">
    <source>
        <dbReference type="Google" id="ProtNLM"/>
    </source>
</evidence>
<feature type="transmembrane region" description="Helical" evidence="1">
    <location>
        <begin position="69"/>
        <end position="89"/>
    </location>
</feature>
<accession>A0ABX0QH15</accession>
<name>A0ABX0QH15_9BACT</name>
<keyword evidence="1" id="KW-0812">Transmembrane</keyword>
<comment type="caution">
    <text evidence="2">The sequence shown here is derived from an EMBL/GenBank/DDBJ whole genome shotgun (WGS) entry which is preliminary data.</text>
</comment>
<feature type="transmembrane region" description="Helical" evidence="1">
    <location>
        <begin position="41"/>
        <end position="62"/>
    </location>
</feature>
<sequence length="131" mass="14158">MNTSKSLKIACWANAVVAETSALLALLGHATWTFVDEITGGYWLFFCLDMALLAGLAAWAALRKTVSKPLLWAVMLLNSFMIGFFLVVFDTSATRSPLGTTLLLIDVVTLLACFLIQVGSLRNESNVPTTA</sequence>
<evidence type="ECO:0000256" key="1">
    <source>
        <dbReference type="SAM" id="Phobius"/>
    </source>
</evidence>
<feature type="transmembrane region" description="Helical" evidence="1">
    <location>
        <begin position="12"/>
        <end position="35"/>
    </location>
</feature>
<protein>
    <recommendedName>
        <fullName evidence="4">DUF2127 domain-containing protein</fullName>
    </recommendedName>
</protein>
<dbReference type="Proteomes" id="UP000606008">
    <property type="component" value="Unassembled WGS sequence"/>
</dbReference>
<keyword evidence="1" id="KW-1133">Transmembrane helix</keyword>
<keyword evidence="3" id="KW-1185">Reference proteome</keyword>
<dbReference type="RefSeq" id="WP_166692673.1">
    <property type="nucleotide sequence ID" value="NZ_WAEL01000005.1"/>
</dbReference>
<dbReference type="EMBL" id="WAEL01000005">
    <property type="protein sequence ID" value="NID11710.1"/>
    <property type="molecule type" value="Genomic_DNA"/>
</dbReference>
<organism evidence="2 3">
    <name type="scientific">Fibrivirga algicola</name>
    <dbReference type="NCBI Taxonomy" id="2950420"/>
    <lineage>
        <taxon>Bacteria</taxon>
        <taxon>Pseudomonadati</taxon>
        <taxon>Bacteroidota</taxon>
        <taxon>Cytophagia</taxon>
        <taxon>Cytophagales</taxon>
        <taxon>Spirosomataceae</taxon>
        <taxon>Fibrivirga</taxon>
    </lineage>
</organism>
<reference evidence="2" key="1">
    <citation type="submission" date="2024-05" db="EMBL/GenBank/DDBJ databases">
        <authorList>
            <person name="Jung D.-H."/>
        </authorList>
    </citation>
    <scope>NUCLEOTIDE SEQUENCE</scope>
    <source>
        <strain evidence="2">JA-25</strain>
    </source>
</reference>
<keyword evidence="1" id="KW-0472">Membrane</keyword>
<evidence type="ECO:0000313" key="2">
    <source>
        <dbReference type="EMBL" id="NID11710.1"/>
    </source>
</evidence>
<gene>
    <name evidence="2" type="ORF">F7231_16170</name>
</gene>
<feature type="transmembrane region" description="Helical" evidence="1">
    <location>
        <begin position="101"/>
        <end position="121"/>
    </location>
</feature>